<dbReference type="Proteomes" id="UP000008177">
    <property type="component" value="Unplaced contigs"/>
</dbReference>
<dbReference type="EMBL" id="FQ790289">
    <property type="protein sequence ID" value="CCD47946.1"/>
    <property type="molecule type" value="Genomic_DNA"/>
</dbReference>
<evidence type="ECO:0000313" key="2">
    <source>
        <dbReference type="Proteomes" id="UP000008177"/>
    </source>
</evidence>
<dbReference type="AlphaFoldDB" id="G2Y5K6"/>
<protein>
    <submittedName>
        <fullName evidence="1">Uncharacterized protein</fullName>
    </submittedName>
</protein>
<dbReference type="HOGENOM" id="CLU_2426750_0_0_1"/>
<gene>
    <name evidence="1" type="ORF">BofuT4_uP112560.1</name>
</gene>
<sequence>MYQLNKTTKARAKDKQAPILQSVSQIMLSRYHYQTFFTSLFNWVSVVSDGRGHPNRELYDPLIYGISILFLPGLLEFKAHSRNIKWRMKRQ</sequence>
<organism evidence="1 2">
    <name type="scientific">Botryotinia fuckeliana (strain T4)</name>
    <name type="common">Noble rot fungus</name>
    <name type="synonym">Botrytis cinerea</name>
    <dbReference type="NCBI Taxonomy" id="999810"/>
    <lineage>
        <taxon>Eukaryota</taxon>
        <taxon>Fungi</taxon>
        <taxon>Dikarya</taxon>
        <taxon>Ascomycota</taxon>
        <taxon>Pezizomycotina</taxon>
        <taxon>Leotiomycetes</taxon>
        <taxon>Helotiales</taxon>
        <taxon>Sclerotiniaceae</taxon>
        <taxon>Botrytis</taxon>
    </lineage>
</organism>
<dbReference type="InParanoid" id="G2Y5K6"/>
<name>G2Y5K6_BOTF4</name>
<accession>G2Y5K6</accession>
<evidence type="ECO:0000313" key="1">
    <source>
        <dbReference type="EMBL" id="CCD47946.1"/>
    </source>
</evidence>
<proteinExistence type="predicted"/>
<reference evidence="2" key="1">
    <citation type="journal article" date="2011" name="PLoS Genet.">
        <title>Genomic analysis of the necrotrophic fungal pathogens Sclerotinia sclerotiorum and Botrytis cinerea.</title>
        <authorList>
            <person name="Amselem J."/>
            <person name="Cuomo C.A."/>
            <person name="van Kan J.A."/>
            <person name="Viaud M."/>
            <person name="Benito E.P."/>
            <person name="Couloux A."/>
            <person name="Coutinho P.M."/>
            <person name="de Vries R.P."/>
            <person name="Dyer P.S."/>
            <person name="Fillinger S."/>
            <person name="Fournier E."/>
            <person name="Gout L."/>
            <person name="Hahn M."/>
            <person name="Kohn L."/>
            <person name="Lapalu N."/>
            <person name="Plummer K.M."/>
            <person name="Pradier J.M."/>
            <person name="Quevillon E."/>
            <person name="Sharon A."/>
            <person name="Simon A."/>
            <person name="ten Have A."/>
            <person name="Tudzynski B."/>
            <person name="Tudzynski P."/>
            <person name="Wincker P."/>
            <person name="Andrew M."/>
            <person name="Anthouard V."/>
            <person name="Beever R.E."/>
            <person name="Beffa R."/>
            <person name="Benoit I."/>
            <person name="Bouzid O."/>
            <person name="Brault B."/>
            <person name="Chen Z."/>
            <person name="Choquer M."/>
            <person name="Collemare J."/>
            <person name="Cotton P."/>
            <person name="Danchin E.G."/>
            <person name="Da Silva C."/>
            <person name="Gautier A."/>
            <person name="Giraud C."/>
            <person name="Giraud T."/>
            <person name="Gonzalez C."/>
            <person name="Grossetete S."/>
            <person name="Guldener U."/>
            <person name="Henrissat B."/>
            <person name="Howlett B.J."/>
            <person name="Kodira C."/>
            <person name="Kretschmer M."/>
            <person name="Lappartient A."/>
            <person name="Leroch M."/>
            <person name="Levis C."/>
            <person name="Mauceli E."/>
            <person name="Neuveglise C."/>
            <person name="Oeser B."/>
            <person name="Pearson M."/>
            <person name="Poulain J."/>
            <person name="Poussereau N."/>
            <person name="Quesneville H."/>
            <person name="Rascle C."/>
            <person name="Schumacher J."/>
            <person name="Segurens B."/>
            <person name="Sexton A."/>
            <person name="Silva E."/>
            <person name="Sirven C."/>
            <person name="Soanes D.M."/>
            <person name="Talbot N.J."/>
            <person name="Templeton M."/>
            <person name="Yandava C."/>
            <person name="Yarden O."/>
            <person name="Zeng Q."/>
            <person name="Rollins J.A."/>
            <person name="Lebrun M.H."/>
            <person name="Dickman M."/>
        </authorList>
    </citation>
    <scope>NUCLEOTIDE SEQUENCE [LARGE SCALE GENOMIC DNA]</scope>
    <source>
        <strain evidence="2">T4</strain>
    </source>
</reference>